<evidence type="ECO:0000256" key="2">
    <source>
        <dbReference type="ARBA" id="ARBA00004239"/>
    </source>
</evidence>
<dbReference type="GO" id="GO:0046872">
    <property type="term" value="F:metal ion binding"/>
    <property type="evidence" value="ECO:0007669"/>
    <property type="project" value="UniProtKB-KW"/>
</dbReference>
<evidence type="ECO:0000256" key="6">
    <source>
        <dbReference type="ARBA" id="ARBA00022825"/>
    </source>
</evidence>
<evidence type="ECO:0000313" key="12">
    <source>
        <dbReference type="EMBL" id="GJJ10047.1"/>
    </source>
</evidence>
<evidence type="ECO:0000313" key="13">
    <source>
        <dbReference type="Proteomes" id="UP001050691"/>
    </source>
</evidence>
<feature type="active site" description="Charge relay system" evidence="9">
    <location>
        <position position="302"/>
    </location>
</feature>
<evidence type="ECO:0000256" key="3">
    <source>
        <dbReference type="ARBA" id="ARBA00022670"/>
    </source>
</evidence>
<feature type="active site" description="Charge relay system" evidence="9">
    <location>
        <position position="306"/>
    </location>
</feature>
<dbReference type="SMART" id="SM00944">
    <property type="entry name" value="Pro-kuma_activ"/>
    <property type="match status" value="1"/>
</dbReference>
<keyword evidence="3 9" id="KW-0645">Protease</keyword>
<dbReference type="InterPro" id="IPR036852">
    <property type="entry name" value="Peptidase_S8/S53_dom_sf"/>
</dbReference>
<comment type="cofactor">
    <cofactor evidence="1">
        <name>Ca(2+)</name>
        <dbReference type="ChEBI" id="CHEBI:29108"/>
    </cofactor>
</comment>
<protein>
    <recommendedName>
        <fullName evidence="11">Peptidase S53 domain-containing protein</fullName>
    </recommendedName>
</protein>
<evidence type="ECO:0000256" key="8">
    <source>
        <dbReference type="ARBA" id="ARBA00023145"/>
    </source>
</evidence>
<evidence type="ECO:0000256" key="4">
    <source>
        <dbReference type="ARBA" id="ARBA00022723"/>
    </source>
</evidence>
<dbReference type="CDD" id="cd11377">
    <property type="entry name" value="Pro-peptidase_S53"/>
    <property type="match status" value="1"/>
</dbReference>
<dbReference type="GO" id="GO:0005576">
    <property type="term" value="C:extracellular region"/>
    <property type="evidence" value="ECO:0007669"/>
    <property type="project" value="UniProtKB-SubCell"/>
</dbReference>
<gene>
    <name evidence="12" type="ORF">Clacol_004273</name>
</gene>
<keyword evidence="8" id="KW-0865">Zymogen</keyword>
<feature type="active site" description="Charge relay system" evidence="9">
    <location>
        <position position="549"/>
    </location>
</feature>
<feature type="chain" id="PRO_5043383121" description="Peptidase S53 domain-containing protein" evidence="10">
    <location>
        <begin position="20"/>
        <end position="614"/>
    </location>
</feature>
<keyword evidence="5 9" id="KW-0378">Hydrolase</keyword>
<dbReference type="PANTHER" id="PTHR14218">
    <property type="entry name" value="PROTEASE S8 TRIPEPTIDYL PEPTIDASE I CLN2"/>
    <property type="match status" value="1"/>
</dbReference>
<evidence type="ECO:0000256" key="9">
    <source>
        <dbReference type="PROSITE-ProRule" id="PRU01032"/>
    </source>
</evidence>
<dbReference type="InterPro" id="IPR050819">
    <property type="entry name" value="Tripeptidyl-peptidase_I"/>
</dbReference>
<accession>A0AAV5A934</accession>
<comment type="caution">
    <text evidence="9">Lacks conserved residue(s) required for the propagation of feature annotation.</text>
</comment>
<proteinExistence type="predicted"/>
<dbReference type="InterPro" id="IPR030400">
    <property type="entry name" value="Sedolisin_dom"/>
</dbReference>
<comment type="caution">
    <text evidence="12">The sequence shown here is derived from an EMBL/GenBank/DDBJ whole genome shotgun (WGS) entry which is preliminary data.</text>
</comment>
<keyword evidence="6 9" id="KW-0720">Serine protease</keyword>
<dbReference type="CDD" id="cd04056">
    <property type="entry name" value="Peptidases_S53"/>
    <property type="match status" value="1"/>
</dbReference>
<evidence type="ECO:0000256" key="7">
    <source>
        <dbReference type="ARBA" id="ARBA00022837"/>
    </source>
</evidence>
<dbReference type="SUPFAM" id="SSF54897">
    <property type="entry name" value="Protease propeptides/inhibitors"/>
    <property type="match status" value="1"/>
</dbReference>
<name>A0AAV5A934_9AGAM</name>
<dbReference type="GO" id="GO:0006508">
    <property type="term" value="P:proteolysis"/>
    <property type="evidence" value="ECO:0007669"/>
    <property type="project" value="UniProtKB-KW"/>
</dbReference>
<keyword evidence="13" id="KW-1185">Reference proteome</keyword>
<reference evidence="12" key="1">
    <citation type="submission" date="2021-10" db="EMBL/GenBank/DDBJ databases">
        <title>De novo Genome Assembly of Clathrus columnatus (Basidiomycota, Fungi) Using Illumina and Nanopore Sequence Data.</title>
        <authorList>
            <person name="Ogiso-Tanaka E."/>
            <person name="Itagaki H."/>
            <person name="Hosoya T."/>
            <person name="Hosaka K."/>
        </authorList>
    </citation>
    <scope>NUCLEOTIDE SEQUENCE</scope>
    <source>
        <strain evidence="12">MO-923</strain>
    </source>
</reference>
<dbReference type="SUPFAM" id="SSF52743">
    <property type="entry name" value="Subtilisin-like"/>
    <property type="match status" value="1"/>
</dbReference>
<keyword evidence="4" id="KW-0479">Metal-binding</keyword>
<dbReference type="Proteomes" id="UP001050691">
    <property type="component" value="Unassembled WGS sequence"/>
</dbReference>
<dbReference type="EMBL" id="BPWL01000004">
    <property type="protein sequence ID" value="GJJ10047.1"/>
    <property type="molecule type" value="Genomic_DNA"/>
</dbReference>
<keyword evidence="7" id="KW-0106">Calcium</keyword>
<dbReference type="PROSITE" id="PS51695">
    <property type="entry name" value="SEDOLISIN"/>
    <property type="match status" value="1"/>
</dbReference>
<comment type="subcellular location">
    <subcellularLocation>
        <location evidence="2">Secreted</location>
        <location evidence="2">Extracellular space</location>
    </subcellularLocation>
</comment>
<feature type="domain" description="Peptidase S53" evidence="11">
    <location>
        <begin position="230"/>
        <end position="614"/>
    </location>
</feature>
<evidence type="ECO:0000256" key="10">
    <source>
        <dbReference type="SAM" id="SignalP"/>
    </source>
</evidence>
<dbReference type="Pfam" id="PF09286">
    <property type="entry name" value="Pro-kuma_activ"/>
    <property type="match status" value="1"/>
</dbReference>
<evidence type="ECO:0000256" key="1">
    <source>
        <dbReference type="ARBA" id="ARBA00001913"/>
    </source>
</evidence>
<evidence type="ECO:0000256" key="5">
    <source>
        <dbReference type="ARBA" id="ARBA00022801"/>
    </source>
</evidence>
<evidence type="ECO:0000259" key="11">
    <source>
        <dbReference type="PROSITE" id="PS51695"/>
    </source>
</evidence>
<feature type="signal peptide" evidence="10">
    <location>
        <begin position="1"/>
        <end position="19"/>
    </location>
</feature>
<dbReference type="Gene3D" id="3.40.50.200">
    <property type="entry name" value="Peptidase S8/S53 domain"/>
    <property type="match status" value="1"/>
</dbReference>
<dbReference type="AlphaFoldDB" id="A0AAV5A934"/>
<keyword evidence="10" id="KW-0732">Signal</keyword>
<sequence>MRILSLLPVILFGVESTLSATTLNRQGRPANIVHEKRDNALGSWRIHKRLDKNTIIPFRIGLKQNNLESLEDFLMDVSDPSSSNYGQHWTPEKVVGTFKPSTESVDTVMKWLQESGIVVERMKLSRSQGWVEMKLTPEEAEGLLDTEYFMYEHVNGHKHIGCESYSLPVHVQPHVEIILPTVHFDVPKQRLGSNLHRRSKSDNIKTHIATLGQLAKGSSNSSSLANCDKQITPACLRALYNFEDRFLCSTKENSYAIAYLQSDLDMFFRNFSPSLVGSAPAFVSIDGGIDQLQDSSFSTNGESDLDLEYAMTLVAPQKVTLYQVGDLVEGGTFNNMLDAIDGSYCTFEGGDDANMDGVYPDPAPGGFNGPESCGIVKPANVISTSYGFSEIEASPEYVKRQCNEYGKLGLMGVTFLYSSGDAGVGGFEACIDPVTGMETPVGERFDPGGFDIGSVPLHIGATQINPGSTVHDPESACDTVGSSELSILFYAYPSGSCSGGGFSNVFELPSYQESAVTSFLKDHPPPYTAERYNNSGKIDGGFSLVYGTSLSSPVLGSMITAINDARILIGKRPVGFINPTVMFFVYLKSDCKFLRDFLALFATFLLCLERYYLW</sequence>
<organism evidence="12 13">
    <name type="scientific">Clathrus columnatus</name>
    <dbReference type="NCBI Taxonomy" id="1419009"/>
    <lineage>
        <taxon>Eukaryota</taxon>
        <taxon>Fungi</taxon>
        <taxon>Dikarya</taxon>
        <taxon>Basidiomycota</taxon>
        <taxon>Agaricomycotina</taxon>
        <taxon>Agaricomycetes</taxon>
        <taxon>Phallomycetidae</taxon>
        <taxon>Phallales</taxon>
        <taxon>Clathraceae</taxon>
        <taxon>Clathrus</taxon>
    </lineage>
</organism>
<dbReference type="GO" id="GO:0004252">
    <property type="term" value="F:serine-type endopeptidase activity"/>
    <property type="evidence" value="ECO:0007669"/>
    <property type="project" value="UniProtKB-UniRule"/>
</dbReference>
<dbReference type="GO" id="GO:0008240">
    <property type="term" value="F:tripeptidyl-peptidase activity"/>
    <property type="evidence" value="ECO:0007669"/>
    <property type="project" value="TreeGrafter"/>
</dbReference>
<dbReference type="InterPro" id="IPR015366">
    <property type="entry name" value="S53_propep"/>
</dbReference>
<dbReference type="PANTHER" id="PTHR14218:SF19">
    <property type="entry name" value="SERINE PROTEASE AORO, PUTATIVE (AFU_ORTHOLOGUE AFUA_6G10250)-RELATED"/>
    <property type="match status" value="1"/>
</dbReference>